<keyword evidence="1 8" id="KW-0963">Cytoplasm</keyword>
<dbReference type="FunFam" id="3.40.1160.10:FF:000018">
    <property type="entry name" value="Glutamate 5-kinase"/>
    <property type="match status" value="1"/>
</dbReference>
<dbReference type="OrthoDB" id="9804434at2"/>
<reference evidence="10 11" key="1">
    <citation type="journal article" date="2014" name="Int. J. Syst. Evol. Microbiol.">
        <title>Jeotgalibaca dankookensis gen. nov., sp. nov., a member of the family Carnobacteriaceae, isolated from seujeot (Korean traditional food).</title>
        <authorList>
            <person name="Lee D.G."/>
            <person name="Trujillo M.E."/>
            <person name="Kang H."/>
            <person name="Ahn T.Y."/>
        </authorList>
    </citation>
    <scope>NUCLEOTIDE SEQUENCE [LARGE SCALE GENOMIC DNA]</scope>
    <source>
        <strain evidence="10 11">EX-07</strain>
    </source>
</reference>
<dbReference type="SUPFAM" id="SSF53633">
    <property type="entry name" value="Carbamate kinase-like"/>
    <property type="match status" value="1"/>
</dbReference>
<feature type="domain" description="Aspartate/glutamate/uridylate kinase" evidence="9">
    <location>
        <begin position="11"/>
        <end position="242"/>
    </location>
</feature>
<dbReference type="GO" id="GO:0005829">
    <property type="term" value="C:cytosol"/>
    <property type="evidence" value="ECO:0007669"/>
    <property type="project" value="TreeGrafter"/>
</dbReference>
<dbReference type="GO" id="GO:0004349">
    <property type="term" value="F:glutamate 5-kinase activity"/>
    <property type="evidence" value="ECO:0007669"/>
    <property type="project" value="UniProtKB-UniRule"/>
</dbReference>
<dbReference type="EMBL" id="CP019728">
    <property type="protein sequence ID" value="AQS54081.1"/>
    <property type="molecule type" value="Genomic_DNA"/>
</dbReference>
<evidence type="ECO:0000256" key="1">
    <source>
        <dbReference type="ARBA" id="ARBA00022490"/>
    </source>
</evidence>
<dbReference type="RefSeq" id="WP_062471166.1">
    <property type="nucleotide sequence ID" value="NZ_BBYN01000027.1"/>
</dbReference>
<evidence type="ECO:0000256" key="4">
    <source>
        <dbReference type="ARBA" id="ARBA00022679"/>
    </source>
</evidence>
<keyword evidence="2 8" id="KW-0028">Amino-acid biosynthesis</keyword>
<dbReference type="PRINTS" id="PR00474">
    <property type="entry name" value="GLU5KINASE"/>
</dbReference>
<feature type="binding site" evidence="8">
    <location>
        <position position="56"/>
    </location>
    <ligand>
        <name>substrate</name>
    </ligand>
</feature>
<evidence type="ECO:0000313" key="10">
    <source>
        <dbReference type="EMBL" id="AQS54081.1"/>
    </source>
</evidence>
<comment type="catalytic activity">
    <reaction evidence="8">
        <text>L-glutamate + ATP = L-glutamyl 5-phosphate + ADP</text>
        <dbReference type="Rhea" id="RHEA:14877"/>
        <dbReference type="ChEBI" id="CHEBI:29985"/>
        <dbReference type="ChEBI" id="CHEBI:30616"/>
        <dbReference type="ChEBI" id="CHEBI:58274"/>
        <dbReference type="ChEBI" id="CHEBI:456216"/>
        <dbReference type="EC" id="2.7.2.11"/>
    </reaction>
</comment>
<gene>
    <name evidence="8 10" type="primary">proB</name>
    <name evidence="10" type="ORF">BW727_101716</name>
</gene>
<sequence length="278" mass="31050">MLLRKKIPTNKRIAVKIGTSSLMTPQGKVNYQQFDRLAYVLSTLNQSGKEVILVSSGAMGVGMDKLHIHDRPKSIPGQQAISAIGQSEMMNLYSRFFSHYNQMVGQILMTRDVVEFPESYQNVKNTFETLLKMGIIPIVNENDTVAVEELDHATKFGDNDQLSAIVANITQADILLMLSDIDGFYDQNPSHNPDAHLFHTIEDVTDKELARAGGEGSSFGTGGMRTKLKAAQYLLKNNQEMILAKAEDPTILFDILKGHEIGTYFSRHPEFIKEDIDE</sequence>
<keyword evidence="4 8" id="KW-0808">Transferase</keyword>
<feature type="binding site" evidence="8">
    <location>
        <begin position="179"/>
        <end position="180"/>
    </location>
    <ligand>
        <name>ATP</name>
        <dbReference type="ChEBI" id="CHEBI:30616"/>
    </ligand>
</feature>
<evidence type="ECO:0000256" key="6">
    <source>
        <dbReference type="ARBA" id="ARBA00022777"/>
    </source>
</evidence>
<dbReference type="Gene3D" id="3.40.1160.10">
    <property type="entry name" value="Acetylglutamate kinase-like"/>
    <property type="match status" value="1"/>
</dbReference>
<dbReference type="PANTHER" id="PTHR43654:SF1">
    <property type="entry name" value="ISOPENTENYL PHOSPHATE KINASE"/>
    <property type="match status" value="1"/>
</dbReference>
<evidence type="ECO:0000256" key="2">
    <source>
        <dbReference type="ARBA" id="ARBA00022605"/>
    </source>
</evidence>
<proteinExistence type="inferred from homology"/>
<dbReference type="InterPro" id="IPR005715">
    <property type="entry name" value="Glu_5kinase/COase_Synthase"/>
</dbReference>
<dbReference type="NCBIfam" id="TIGR01027">
    <property type="entry name" value="proB"/>
    <property type="match status" value="1"/>
</dbReference>
<protein>
    <recommendedName>
        <fullName evidence="8">Glutamate 5-kinase</fullName>
        <ecNumber evidence="8">2.7.2.11</ecNumber>
    </recommendedName>
    <alternativeName>
        <fullName evidence="8">Gamma-glutamyl kinase</fullName>
        <shortName evidence="8">GK</shortName>
    </alternativeName>
</protein>
<dbReference type="InterPro" id="IPR036393">
    <property type="entry name" value="AceGlu_kinase-like_sf"/>
</dbReference>
<comment type="similarity">
    <text evidence="8">Belongs to the glutamate 5-kinase family.</text>
</comment>
<dbReference type="InterPro" id="IPR011529">
    <property type="entry name" value="Glu_5kinase"/>
</dbReference>
<dbReference type="InterPro" id="IPR041739">
    <property type="entry name" value="G5K_ProB"/>
</dbReference>
<feature type="binding site" evidence="8">
    <location>
        <position position="159"/>
    </location>
    <ligand>
        <name>substrate</name>
    </ligand>
</feature>
<dbReference type="PROSITE" id="PS00902">
    <property type="entry name" value="GLUTAMATE_5_KINASE"/>
    <property type="match status" value="1"/>
</dbReference>
<dbReference type="CDD" id="cd04242">
    <property type="entry name" value="AAK_G5K_ProB"/>
    <property type="match status" value="1"/>
</dbReference>
<dbReference type="KEGG" id="jda:BW727_101716"/>
<dbReference type="InterPro" id="IPR001057">
    <property type="entry name" value="Glu/AcGlu_kinase"/>
</dbReference>
<dbReference type="AlphaFoldDB" id="A0A1S6IRA0"/>
<dbReference type="InterPro" id="IPR019797">
    <property type="entry name" value="Glutamate_5-kinase_CS"/>
</dbReference>
<organism evidence="10 11">
    <name type="scientific">Jeotgalibaca dankookensis</name>
    <dbReference type="NCBI Taxonomy" id="708126"/>
    <lineage>
        <taxon>Bacteria</taxon>
        <taxon>Bacillati</taxon>
        <taxon>Bacillota</taxon>
        <taxon>Bacilli</taxon>
        <taxon>Lactobacillales</taxon>
        <taxon>Carnobacteriaceae</taxon>
        <taxon>Jeotgalibaca</taxon>
    </lineage>
</organism>
<feature type="binding site" evidence="8">
    <location>
        <position position="143"/>
    </location>
    <ligand>
        <name>substrate</name>
    </ligand>
</feature>
<keyword evidence="5 8" id="KW-0547">Nucleotide-binding</keyword>
<comment type="function">
    <text evidence="8">Catalyzes the transfer of a phosphate group to glutamate to form L-glutamate 5-phosphate.</text>
</comment>
<keyword evidence="6 8" id="KW-0418">Kinase</keyword>
<dbReference type="EC" id="2.7.2.11" evidence="8"/>
<dbReference type="UniPathway" id="UPA00098">
    <property type="reaction ID" value="UER00359"/>
</dbReference>
<dbReference type="InterPro" id="IPR001048">
    <property type="entry name" value="Asp/Glu/Uridylate_kinase"/>
</dbReference>
<name>A0A1S6IRA0_9LACT</name>
<evidence type="ECO:0000313" key="11">
    <source>
        <dbReference type="Proteomes" id="UP000188993"/>
    </source>
</evidence>
<keyword evidence="7 8" id="KW-0067">ATP-binding</keyword>
<evidence type="ECO:0000256" key="3">
    <source>
        <dbReference type="ARBA" id="ARBA00022650"/>
    </source>
</evidence>
<evidence type="ECO:0000256" key="7">
    <source>
        <dbReference type="ARBA" id="ARBA00022840"/>
    </source>
</evidence>
<accession>A0A1S6IRA0</accession>
<dbReference type="PANTHER" id="PTHR43654">
    <property type="entry name" value="GLUTAMATE 5-KINASE"/>
    <property type="match status" value="1"/>
</dbReference>
<dbReference type="GO" id="GO:0005524">
    <property type="term" value="F:ATP binding"/>
    <property type="evidence" value="ECO:0007669"/>
    <property type="project" value="UniProtKB-KW"/>
</dbReference>
<dbReference type="GO" id="GO:0055129">
    <property type="term" value="P:L-proline biosynthetic process"/>
    <property type="evidence" value="ECO:0007669"/>
    <property type="project" value="UniProtKB-UniRule"/>
</dbReference>
<keyword evidence="3 8" id="KW-0641">Proline biosynthesis</keyword>
<evidence type="ECO:0000256" key="8">
    <source>
        <dbReference type="HAMAP-Rule" id="MF_00456"/>
    </source>
</evidence>
<evidence type="ECO:0000256" key="5">
    <source>
        <dbReference type="ARBA" id="ARBA00022741"/>
    </source>
</evidence>
<comment type="subcellular location">
    <subcellularLocation>
        <location evidence="8">Cytoplasm</location>
    </subcellularLocation>
</comment>
<feature type="binding site" evidence="8">
    <location>
        <begin position="221"/>
        <end position="227"/>
    </location>
    <ligand>
        <name>ATP</name>
        <dbReference type="ChEBI" id="CHEBI:30616"/>
    </ligand>
</feature>
<evidence type="ECO:0000259" key="9">
    <source>
        <dbReference type="Pfam" id="PF00696"/>
    </source>
</evidence>
<dbReference type="STRING" id="708126.BW727_101716"/>
<dbReference type="HAMAP" id="MF_00456">
    <property type="entry name" value="ProB"/>
    <property type="match status" value="1"/>
</dbReference>
<dbReference type="Pfam" id="PF00696">
    <property type="entry name" value="AA_kinase"/>
    <property type="match status" value="1"/>
</dbReference>
<dbReference type="Proteomes" id="UP000188993">
    <property type="component" value="Chromosome"/>
</dbReference>
<feature type="binding site" evidence="8">
    <location>
        <position position="16"/>
    </location>
    <ligand>
        <name>ATP</name>
        <dbReference type="ChEBI" id="CHEBI:30616"/>
    </ligand>
</feature>
<keyword evidence="11" id="KW-1185">Reference proteome</keyword>
<comment type="pathway">
    <text evidence="8">Amino-acid biosynthesis; L-proline biosynthesis; L-glutamate 5-semialdehyde from L-glutamate: step 1/2.</text>
</comment>
<dbReference type="PIRSF" id="PIRSF000729">
    <property type="entry name" value="GK"/>
    <property type="match status" value="1"/>
</dbReference>